<dbReference type="EMBL" id="BMAT01004359">
    <property type="protein sequence ID" value="GFR72309.1"/>
    <property type="molecule type" value="Genomic_DNA"/>
</dbReference>
<dbReference type="GO" id="GO:0051083">
    <property type="term" value="P:'de novo' cotranslational protein folding"/>
    <property type="evidence" value="ECO:0007669"/>
    <property type="project" value="TreeGrafter"/>
</dbReference>
<dbReference type="PIRSF" id="PIRSF003095">
    <property type="entry name" value="Trigger_factor"/>
    <property type="match status" value="1"/>
</dbReference>
<dbReference type="PANTHER" id="PTHR30560:SF3">
    <property type="entry name" value="TRIGGER FACTOR-LIKE PROTEIN TIG, CHLOROPLASTIC"/>
    <property type="match status" value="1"/>
</dbReference>
<dbReference type="SUPFAM" id="SSF109998">
    <property type="entry name" value="Triger factor/SurA peptide-binding domain-like"/>
    <property type="match status" value="1"/>
</dbReference>
<dbReference type="Gene3D" id="1.10.3120.10">
    <property type="entry name" value="Trigger factor, C-terminal domain"/>
    <property type="match status" value="1"/>
</dbReference>
<name>A0AAV4FH83_9GAST</name>
<dbReference type="GO" id="GO:0044183">
    <property type="term" value="F:protein folding chaperone"/>
    <property type="evidence" value="ECO:0007669"/>
    <property type="project" value="TreeGrafter"/>
</dbReference>
<evidence type="ECO:0000259" key="1">
    <source>
        <dbReference type="Pfam" id="PF05697"/>
    </source>
</evidence>
<dbReference type="InterPro" id="IPR027304">
    <property type="entry name" value="Trigger_fact/SurA_dom_sf"/>
</dbReference>
<dbReference type="PANTHER" id="PTHR30560">
    <property type="entry name" value="TRIGGER FACTOR CHAPERONE AND PEPTIDYL-PROLYL CIS/TRANS ISOMERASE"/>
    <property type="match status" value="1"/>
</dbReference>
<keyword evidence="3" id="KW-1185">Reference proteome</keyword>
<dbReference type="InterPro" id="IPR037041">
    <property type="entry name" value="Trigger_fac_C_sf"/>
</dbReference>
<dbReference type="GO" id="GO:0043022">
    <property type="term" value="F:ribosome binding"/>
    <property type="evidence" value="ECO:0007669"/>
    <property type="project" value="TreeGrafter"/>
</dbReference>
<dbReference type="Pfam" id="PF05697">
    <property type="entry name" value="Trigger_N"/>
    <property type="match status" value="1"/>
</dbReference>
<accession>A0AAV4FH83</accession>
<dbReference type="GO" id="GO:0043335">
    <property type="term" value="P:protein unfolding"/>
    <property type="evidence" value="ECO:0007669"/>
    <property type="project" value="TreeGrafter"/>
</dbReference>
<dbReference type="GO" id="GO:0003755">
    <property type="term" value="F:peptidyl-prolyl cis-trans isomerase activity"/>
    <property type="evidence" value="ECO:0007669"/>
    <property type="project" value="TreeGrafter"/>
</dbReference>
<dbReference type="InterPro" id="IPR005215">
    <property type="entry name" value="Trig_fac"/>
</dbReference>
<dbReference type="Proteomes" id="UP000762676">
    <property type="component" value="Unassembled WGS sequence"/>
</dbReference>
<gene>
    <name evidence="2" type="ORF">ElyMa_002111800</name>
</gene>
<dbReference type="Gene3D" id="3.30.70.1050">
    <property type="entry name" value="Trigger factor ribosome-binding domain"/>
    <property type="match status" value="1"/>
</dbReference>
<evidence type="ECO:0000313" key="2">
    <source>
        <dbReference type="EMBL" id="GFR72309.1"/>
    </source>
</evidence>
<dbReference type="GO" id="GO:0015031">
    <property type="term" value="P:protein transport"/>
    <property type="evidence" value="ECO:0007669"/>
    <property type="project" value="InterPro"/>
</dbReference>
<sequence>MNISKEKVDRLNLVLKVDVKRGDYINEVEKELKSYSKRAKVSGFRKGHVPIGLLKKQYGNAVISDKVNKMVQTEISKFIKEEGINHLGYPIPKEQDGFTWEEKDFHFEFDLGLMPLFRLKLNPKNITYYEIKVTDEELEKQIDTLRKHYGSYVDGEAWKSDDNLICANIKGKGIDQKDTRFTLAELNDGVVGKIKTLKKGDSVGVNATKFLKDENRLLGLLGVSKGVLDSTETLEVEITAFKNIVLSELNQDFYDRVFGKDKVTSEESFRKLVKEQLKVNYQRYAENQFQNDFMEALIEKTSFKLPKDFLVKWIRFSGEKVLTEADAEEQFKNAEQSIRYQLIENKIIEDYKISTDPKELELFIKNRVKLQLESYGQFDPQPDYLEQITSRILDNEKQIKSYRDEFLVMQINKLFKNEGGYKKKEITYEEYIETIGKEKDKKTKKTKGFLNGLRKRI</sequence>
<evidence type="ECO:0000313" key="3">
    <source>
        <dbReference type="Proteomes" id="UP000762676"/>
    </source>
</evidence>
<dbReference type="SUPFAM" id="SSF102735">
    <property type="entry name" value="Trigger factor ribosome-binding domain"/>
    <property type="match status" value="1"/>
</dbReference>
<comment type="caution">
    <text evidence="2">The sequence shown here is derived from an EMBL/GenBank/DDBJ whole genome shotgun (WGS) entry which is preliminary data.</text>
</comment>
<proteinExistence type="predicted"/>
<dbReference type="InterPro" id="IPR008881">
    <property type="entry name" value="Trigger_fac_ribosome-bd_bac"/>
</dbReference>
<organism evidence="2 3">
    <name type="scientific">Elysia marginata</name>
    <dbReference type="NCBI Taxonomy" id="1093978"/>
    <lineage>
        <taxon>Eukaryota</taxon>
        <taxon>Metazoa</taxon>
        <taxon>Spiralia</taxon>
        <taxon>Lophotrochozoa</taxon>
        <taxon>Mollusca</taxon>
        <taxon>Gastropoda</taxon>
        <taxon>Heterobranchia</taxon>
        <taxon>Euthyneura</taxon>
        <taxon>Panpulmonata</taxon>
        <taxon>Sacoglossa</taxon>
        <taxon>Placobranchoidea</taxon>
        <taxon>Plakobranchidae</taxon>
        <taxon>Elysia</taxon>
    </lineage>
</organism>
<dbReference type="AlphaFoldDB" id="A0AAV4FH83"/>
<reference evidence="2 3" key="1">
    <citation type="journal article" date="2021" name="Elife">
        <title>Chloroplast acquisition without the gene transfer in kleptoplastic sea slugs, Plakobranchus ocellatus.</title>
        <authorList>
            <person name="Maeda T."/>
            <person name="Takahashi S."/>
            <person name="Yoshida T."/>
            <person name="Shimamura S."/>
            <person name="Takaki Y."/>
            <person name="Nagai Y."/>
            <person name="Toyoda A."/>
            <person name="Suzuki Y."/>
            <person name="Arimoto A."/>
            <person name="Ishii H."/>
            <person name="Satoh N."/>
            <person name="Nishiyama T."/>
            <person name="Hasebe M."/>
            <person name="Maruyama T."/>
            <person name="Minagawa J."/>
            <person name="Obokata J."/>
            <person name="Shigenobu S."/>
        </authorList>
    </citation>
    <scope>NUCLEOTIDE SEQUENCE [LARGE SCALE GENOMIC DNA]</scope>
</reference>
<dbReference type="InterPro" id="IPR036611">
    <property type="entry name" value="Trigger_fac_ribosome-bd_sf"/>
</dbReference>
<protein>
    <submittedName>
        <fullName evidence="2">Trigger factor</fullName>
    </submittedName>
</protein>
<feature type="domain" description="Trigger factor ribosome-binding bacterial" evidence="1">
    <location>
        <begin position="1"/>
        <end position="145"/>
    </location>
</feature>